<dbReference type="Pfam" id="PF07859">
    <property type="entry name" value="Abhydrolase_3"/>
    <property type="match status" value="1"/>
</dbReference>
<dbReference type="SUPFAM" id="SSF53474">
    <property type="entry name" value="alpha/beta-Hydrolases"/>
    <property type="match status" value="1"/>
</dbReference>
<dbReference type="STRING" id="364197.SAMN05216296_1125"/>
<evidence type="ECO:0000256" key="2">
    <source>
        <dbReference type="ARBA" id="ARBA00022801"/>
    </source>
</evidence>
<dbReference type="InterPro" id="IPR033140">
    <property type="entry name" value="Lipase_GDXG_put_SER_AS"/>
</dbReference>
<dbReference type="PROSITE" id="PS01173">
    <property type="entry name" value="LIPASE_GDXG_HIS"/>
    <property type="match status" value="1"/>
</dbReference>
<dbReference type="Proteomes" id="UP000243232">
    <property type="component" value="Chromosome I"/>
</dbReference>
<evidence type="ECO:0000256" key="3">
    <source>
        <dbReference type="PROSITE-ProRule" id="PRU10038"/>
    </source>
</evidence>
<dbReference type="PANTHER" id="PTHR48081:SF30">
    <property type="entry name" value="ACETYL-HYDROLASE LIPR-RELATED"/>
    <property type="match status" value="1"/>
</dbReference>
<protein>
    <submittedName>
        <fullName evidence="5">Acetyl esterase/lipase</fullName>
    </submittedName>
</protein>
<comment type="similarity">
    <text evidence="1">Belongs to the 'GDXG' lipolytic enzyme family.</text>
</comment>
<evidence type="ECO:0000313" key="6">
    <source>
        <dbReference type="Proteomes" id="UP000243232"/>
    </source>
</evidence>
<keyword evidence="6" id="KW-1185">Reference proteome</keyword>
<evidence type="ECO:0000256" key="1">
    <source>
        <dbReference type="ARBA" id="ARBA00010515"/>
    </source>
</evidence>
<dbReference type="RefSeq" id="WP_090193484.1">
    <property type="nucleotide sequence ID" value="NZ_LT629785.1"/>
</dbReference>
<dbReference type="InterPro" id="IPR029058">
    <property type="entry name" value="AB_hydrolase_fold"/>
</dbReference>
<accession>A0A1H2EW09</accession>
<sequence>MSDTRDLFEPVSSQQSLLRQLLRWTLRVFFRGLIRPPLPVWLQRGIVRLLTLLKVTPAGVVRGLQTINGVPCEWQHGDAGRGRVMLYLHGGAFMVGSPATHRAITVGLAARAGMSVCVPDYRLAPEHPYPAAPDDCLAVYQGLLDMGYASSQISIAGDSAGGNLTLVTALRARDLGLPLPAALVCFSPVTDFSAEALHTPPAGDPLINLLWMNQALEAYCPAPLDPHMPGVSPLNDDLAGLPPVLLQVGEDEVLRNDSLRFAERAREAGVDVYLQRYAGLWHVFQAHAGILRVADLALGRVVDFLRERVK</sequence>
<dbReference type="GO" id="GO:0004806">
    <property type="term" value="F:triacylglycerol lipase activity"/>
    <property type="evidence" value="ECO:0007669"/>
    <property type="project" value="TreeGrafter"/>
</dbReference>
<evidence type="ECO:0000313" key="5">
    <source>
        <dbReference type="EMBL" id="SDT99326.1"/>
    </source>
</evidence>
<dbReference type="AlphaFoldDB" id="A0A1H2EW09"/>
<dbReference type="EMBL" id="LT629785">
    <property type="protein sequence ID" value="SDT99326.1"/>
    <property type="molecule type" value="Genomic_DNA"/>
</dbReference>
<dbReference type="Gene3D" id="3.40.50.1820">
    <property type="entry name" value="alpha/beta hydrolase"/>
    <property type="match status" value="1"/>
</dbReference>
<name>A0A1H2EW09_9PSED</name>
<dbReference type="InterPro" id="IPR050300">
    <property type="entry name" value="GDXG_lipolytic_enzyme"/>
</dbReference>
<dbReference type="OrthoDB" id="9806180at2"/>
<feature type="active site" evidence="3">
    <location>
        <position position="159"/>
    </location>
</feature>
<dbReference type="InterPro" id="IPR002168">
    <property type="entry name" value="Lipase_GDXG_HIS_AS"/>
</dbReference>
<proteinExistence type="inferred from homology"/>
<evidence type="ECO:0000259" key="4">
    <source>
        <dbReference type="Pfam" id="PF07859"/>
    </source>
</evidence>
<keyword evidence="2" id="KW-0378">Hydrolase</keyword>
<organism evidence="5 6">
    <name type="scientific">Pseudomonas pohangensis</name>
    <dbReference type="NCBI Taxonomy" id="364197"/>
    <lineage>
        <taxon>Bacteria</taxon>
        <taxon>Pseudomonadati</taxon>
        <taxon>Pseudomonadota</taxon>
        <taxon>Gammaproteobacteria</taxon>
        <taxon>Pseudomonadales</taxon>
        <taxon>Pseudomonadaceae</taxon>
        <taxon>Pseudomonas</taxon>
    </lineage>
</organism>
<dbReference type="PANTHER" id="PTHR48081">
    <property type="entry name" value="AB HYDROLASE SUPERFAMILY PROTEIN C4A8.06C"/>
    <property type="match status" value="1"/>
</dbReference>
<feature type="domain" description="Alpha/beta hydrolase fold-3" evidence="4">
    <location>
        <begin position="85"/>
        <end position="285"/>
    </location>
</feature>
<gene>
    <name evidence="5" type="ORF">SAMN05216296_1125</name>
</gene>
<dbReference type="InterPro" id="IPR013094">
    <property type="entry name" value="AB_hydrolase_3"/>
</dbReference>
<dbReference type="PROSITE" id="PS01174">
    <property type="entry name" value="LIPASE_GDXG_SER"/>
    <property type="match status" value="1"/>
</dbReference>
<reference evidence="6" key="1">
    <citation type="submission" date="2016-10" db="EMBL/GenBank/DDBJ databases">
        <authorList>
            <person name="Varghese N."/>
            <person name="Submissions S."/>
        </authorList>
    </citation>
    <scope>NUCLEOTIDE SEQUENCE [LARGE SCALE GENOMIC DNA]</scope>
    <source>
        <strain evidence="6">DSM 17875</strain>
    </source>
</reference>